<dbReference type="AlphaFoldDB" id="A0A7V5H3Z5"/>
<dbReference type="EMBL" id="DRTD01000484">
    <property type="protein sequence ID" value="HHE55429.1"/>
    <property type="molecule type" value="Genomic_DNA"/>
</dbReference>
<dbReference type="SUPFAM" id="SSF56935">
    <property type="entry name" value="Porins"/>
    <property type="match status" value="1"/>
</dbReference>
<dbReference type="Proteomes" id="UP000886111">
    <property type="component" value="Unassembled WGS sequence"/>
</dbReference>
<comment type="caution">
    <text evidence="1">The sequence shown here is derived from an EMBL/GenBank/DDBJ whole genome shotgun (WGS) entry which is preliminary data.</text>
</comment>
<name>A0A7V5H3Z5_CALAY</name>
<evidence type="ECO:0000313" key="1">
    <source>
        <dbReference type="EMBL" id="HHE55429.1"/>
    </source>
</evidence>
<proteinExistence type="predicted"/>
<gene>
    <name evidence="1" type="ORF">ENL21_06570</name>
</gene>
<dbReference type="Gene3D" id="2.40.160.60">
    <property type="entry name" value="Outer membrane protein transport protein (OMPP1/FadL/TodX)"/>
    <property type="match status" value="1"/>
</dbReference>
<accession>A0A7V5H3Z5</accession>
<organism evidence="1">
    <name type="scientific">Caldithrix abyssi</name>
    <dbReference type="NCBI Taxonomy" id="187145"/>
    <lineage>
        <taxon>Bacteria</taxon>
        <taxon>Pseudomonadati</taxon>
        <taxon>Calditrichota</taxon>
        <taxon>Calditrichia</taxon>
        <taxon>Calditrichales</taxon>
        <taxon>Calditrichaceae</taxon>
        <taxon>Caldithrix</taxon>
    </lineage>
</organism>
<protein>
    <submittedName>
        <fullName evidence="1">Uncharacterized protein</fullName>
    </submittedName>
</protein>
<reference evidence="1" key="1">
    <citation type="journal article" date="2020" name="mSystems">
        <title>Genome- and Community-Level Interaction Insights into Carbon Utilization and Element Cycling Functions of Hydrothermarchaeota in Hydrothermal Sediment.</title>
        <authorList>
            <person name="Zhou Z."/>
            <person name="Liu Y."/>
            <person name="Xu W."/>
            <person name="Pan J."/>
            <person name="Luo Z.H."/>
            <person name="Li M."/>
        </authorList>
    </citation>
    <scope>NUCLEOTIDE SEQUENCE [LARGE SCALE GENOMIC DNA]</scope>
    <source>
        <strain evidence="1">HyVt-76</strain>
    </source>
</reference>
<sequence>MEQRFEVYDEGVKKHFLLKGGLSKGTLNLSYSFNRNFNLAIGYEYNFGRIDRSYRFELDKSEYPLTFEYQYLFYGHGMEVSAFSRPLENLSIGLVYRPGFTLRARIKPNTNSSIVNESKLKKLTIPAYYGFGLRYDFNRRTSIGSDLIYQDWQSGYKIESKTPDQLFAKYFRLGLGVERRQSHKLFTNFFQKMDYRAGIFYGQQNVLSAGNEIKEYGLSLGLSMPITRFRSRIDFSFLVGKRGALNTNQYEETFLKFGITINASEIWFVKFED</sequence>